<sequence length="147" mass="15306">MARHRQEGTSRDAMCEDLIPLPLSLPFPLPLPLPLPLPASLAALHCATEFHPGLPPGPPPPPPLIPPIPPIPPRPSSSPSSSSSLSRAEKLAAELPWTDRVSASASASHAGRFLRSLQEPFAPSSSPTPSPAAAPLAARGIAHEDMI</sequence>
<dbReference type="RefSeq" id="XP_024742001.1">
    <property type="nucleotide sequence ID" value="XM_024871103.1"/>
</dbReference>
<gene>
    <name evidence="2" type="ORF">K444DRAFT_213672</name>
</gene>
<dbReference type="Proteomes" id="UP000235371">
    <property type="component" value="Unassembled WGS sequence"/>
</dbReference>
<feature type="compositionally biased region" description="Pro residues" evidence="1">
    <location>
        <begin position="53"/>
        <end position="76"/>
    </location>
</feature>
<evidence type="ECO:0000313" key="2">
    <source>
        <dbReference type="EMBL" id="PMD65097.1"/>
    </source>
</evidence>
<evidence type="ECO:0000313" key="3">
    <source>
        <dbReference type="Proteomes" id="UP000235371"/>
    </source>
</evidence>
<dbReference type="EMBL" id="KZ613747">
    <property type="protein sequence ID" value="PMD65097.1"/>
    <property type="molecule type" value="Genomic_DNA"/>
</dbReference>
<dbReference type="InParanoid" id="A0A2J6TPY9"/>
<name>A0A2J6TPY9_9HELO</name>
<protein>
    <submittedName>
        <fullName evidence="2">Uncharacterized protein</fullName>
    </submittedName>
</protein>
<reference evidence="2 3" key="1">
    <citation type="submission" date="2016-04" db="EMBL/GenBank/DDBJ databases">
        <title>A degradative enzymes factory behind the ericoid mycorrhizal symbiosis.</title>
        <authorList>
            <consortium name="DOE Joint Genome Institute"/>
            <person name="Martino E."/>
            <person name="Morin E."/>
            <person name="Grelet G."/>
            <person name="Kuo A."/>
            <person name="Kohler A."/>
            <person name="Daghino S."/>
            <person name="Barry K."/>
            <person name="Choi C."/>
            <person name="Cichocki N."/>
            <person name="Clum A."/>
            <person name="Copeland A."/>
            <person name="Hainaut M."/>
            <person name="Haridas S."/>
            <person name="Labutti K."/>
            <person name="Lindquist E."/>
            <person name="Lipzen A."/>
            <person name="Khouja H.-R."/>
            <person name="Murat C."/>
            <person name="Ohm R."/>
            <person name="Olson A."/>
            <person name="Spatafora J."/>
            <person name="Veneault-Fourrey C."/>
            <person name="Henrissat B."/>
            <person name="Grigoriev I."/>
            <person name="Martin F."/>
            <person name="Perotto S."/>
        </authorList>
    </citation>
    <scope>NUCLEOTIDE SEQUENCE [LARGE SCALE GENOMIC DNA]</scope>
    <source>
        <strain evidence="2 3">E</strain>
    </source>
</reference>
<evidence type="ECO:0000256" key="1">
    <source>
        <dbReference type="SAM" id="MobiDB-lite"/>
    </source>
</evidence>
<organism evidence="2 3">
    <name type="scientific">Hyaloscypha bicolor E</name>
    <dbReference type="NCBI Taxonomy" id="1095630"/>
    <lineage>
        <taxon>Eukaryota</taxon>
        <taxon>Fungi</taxon>
        <taxon>Dikarya</taxon>
        <taxon>Ascomycota</taxon>
        <taxon>Pezizomycotina</taxon>
        <taxon>Leotiomycetes</taxon>
        <taxon>Helotiales</taxon>
        <taxon>Hyaloscyphaceae</taxon>
        <taxon>Hyaloscypha</taxon>
        <taxon>Hyaloscypha bicolor</taxon>
    </lineage>
</organism>
<keyword evidence="3" id="KW-1185">Reference proteome</keyword>
<dbReference type="GeneID" id="36579185"/>
<proteinExistence type="predicted"/>
<dbReference type="AlphaFoldDB" id="A0A2J6TPY9"/>
<feature type="region of interest" description="Disordered" evidence="1">
    <location>
        <begin position="118"/>
        <end position="147"/>
    </location>
</feature>
<accession>A0A2J6TPY9</accession>
<feature type="region of interest" description="Disordered" evidence="1">
    <location>
        <begin position="49"/>
        <end position="91"/>
    </location>
</feature>
<feature type="compositionally biased region" description="Low complexity" evidence="1">
    <location>
        <begin position="77"/>
        <end position="86"/>
    </location>
</feature>